<gene>
    <name evidence="2" type="ORF">DRW07_14120</name>
</gene>
<dbReference type="RefSeq" id="WP_165870514.1">
    <property type="nucleotide sequence ID" value="NZ_JBHRSN010000007.1"/>
</dbReference>
<name>A0A3N5XZ16_9ALTE</name>
<evidence type="ECO:0000313" key="2">
    <source>
        <dbReference type="EMBL" id="RPJ65940.1"/>
    </source>
</evidence>
<sequence length="270" mass="30381">MRFIGQTKAILICFLGWVSGASWGDTITEDTRYRIGMPAYLESTFYQPQIEGYFARLYQGTGVSIHFQYLPLNNKYKMLTRNQLDAVAFMLPMENPDEENLVKLPEAITTISSFAGCLKDTHCEVDAQTRFVVVEDALFVNQLCRTYQLDCLFVDSIKLAHKAIADRLADAHLIQRSPHVLEPCLDELGMKLRPIANSGVPLYHYVDAKNAYLIDALSSNLKQLKEVYSAAVQRGCSEEMLSPVLLQEEQKLSHLASTKSGTTVKGAYRQ</sequence>
<accession>A0A3N5XZ16</accession>
<proteinExistence type="predicted"/>
<protein>
    <recommendedName>
        <fullName evidence="4">Solute-binding protein family 3/N-terminal domain-containing protein</fullName>
    </recommendedName>
</protein>
<dbReference type="EMBL" id="RPOK01000004">
    <property type="protein sequence ID" value="RPJ65940.1"/>
    <property type="molecule type" value="Genomic_DNA"/>
</dbReference>
<reference evidence="2 3" key="1">
    <citation type="submission" date="2018-11" db="EMBL/GenBank/DDBJ databases">
        <authorList>
            <person name="Ye M.-Q."/>
            <person name="Du Z.-J."/>
        </authorList>
    </citation>
    <scope>NUCLEOTIDE SEQUENCE [LARGE SCALE GENOMIC DNA]</scope>
    <source>
        <strain evidence="2 3">U0105</strain>
    </source>
</reference>
<organism evidence="2 3">
    <name type="scientific">Alteromonas sediminis</name>
    <dbReference type="NCBI Taxonomy" id="2259342"/>
    <lineage>
        <taxon>Bacteria</taxon>
        <taxon>Pseudomonadati</taxon>
        <taxon>Pseudomonadota</taxon>
        <taxon>Gammaproteobacteria</taxon>
        <taxon>Alteromonadales</taxon>
        <taxon>Alteromonadaceae</taxon>
        <taxon>Alteromonas/Salinimonas group</taxon>
        <taxon>Alteromonas</taxon>
    </lineage>
</organism>
<comment type="caution">
    <text evidence="2">The sequence shown here is derived from an EMBL/GenBank/DDBJ whole genome shotgun (WGS) entry which is preliminary data.</text>
</comment>
<dbReference type="AlphaFoldDB" id="A0A3N5XZ16"/>
<dbReference type="Proteomes" id="UP000275281">
    <property type="component" value="Unassembled WGS sequence"/>
</dbReference>
<evidence type="ECO:0000313" key="3">
    <source>
        <dbReference type="Proteomes" id="UP000275281"/>
    </source>
</evidence>
<feature type="signal peptide" evidence="1">
    <location>
        <begin position="1"/>
        <end position="24"/>
    </location>
</feature>
<evidence type="ECO:0008006" key="4">
    <source>
        <dbReference type="Google" id="ProtNLM"/>
    </source>
</evidence>
<keyword evidence="3" id="KW-1185">Reference proteome</keyword>
<evidence type="ECO:0000256" key="1">
    <source>
        <dbReference type="SAM" id="SignalP"/>
    </source>
</evidence>
<keyword evidence="1" id="KW-0732">Signal</keyword>
<feature type="chain" id="PRO_5018283565" description="Solute-binding protein family 3/N-terminal domain-containing protein" evidence="1">
    <location>
        <begin position="25"/>
        <end position="270"/>
    </location>
</feature>